<dbReference type="Gene3D" id="1.20.1250.20">
    <property type="entry name" value="MFS general substrate transporter like domains"/>
    <property type="match status" value="2"/>
</dbReference>
<dbReference type="InterPro" id="IPR036259">
    <property type="entry name" value="MFS_trans_sf"/>
</dbReference>
<feature type="transmembrane region" description="Helical" evidence="6">
    <location>
        <begin position="194"/>
        <end position="212"/>
    </location>
</feature>
<keyword evidence="3 6" id="KW-0812">Transmembrane</keyword>
<dbReference type="PANTHER" id="PTHR19432">
    <property type="entry name" value="SUGAR TRANSPORTER"/>
    <property type="match status" value="1"/>
</dbReference>
<feature type="transmembrane region" description="Helical" evidence="6">
    <location>
        <begin position="485"/>
        <end position="505"/>
    </location>
</feature>
<feature type="transmembrane region" description="Helical" evidence="6">
    <location>
        <begin position="366"/>
        <end position="386"/>
    </location>
</feature>
<dbReference type="GO" id="GO:0016020">
    <property type="term" value="C:membrane"/>
    <property type="evidence" value="ECO:0007669"/>
    <property type="project" value="UniProtKB-SubCell"/>
</dbReference>
<evidence type="ECO:0000256" key="4">
    <source>
        <dbReference type="ARBA" id="ARBA00022989"/>
    </source>
</evidence>
<keyword evidence="2" id="KW-0813">Transport</keyword>
<evidence type="ECO:0000256" key="2">
    <source>
        <dbReference type="ARBA" id="ARBA00022448"/>
    </source>
</evidence>
<feature type="transmembrane region" description="Helical" evidence="6">
    <location>
        <begin position="419"/>
        <end position="440"/>
    </location>
</feature>
<dbReference type="STRING" id="645517.A6F65_00850"/>
<dbReference type="PROSITE" id="PS50850">
    <property type="entry name" value="MFS"/>
    <property type="match status" value="1"/>
</dbReference>
<feature type="transmembrane region" description="Helical" evidence="6">
    <location>
        <begin position="57"/>
        <end position="77"/>
    </location>
</feature>
<keyword evidence="4 6" id="KW-1133">Transmembrane helix</keyword>
<reference evidence="8 9" key="1">
    <citation type="submission" date="2016-07" db="EMBL/GenBank/DDBJ databases">
        <title>Complete genome sequence of Altererythrobacter namhicola JCM 16345T, containing esterase-encoding genes.</title>
        <authorList>
            <person name="Cheng H."/>
            <person name="Wu Y.-H."/>
            <person name="Jian S.-L."/>
            <person name="Huo Y.-Y."/>
            <person name="Wang C.-S."/>
            <person name="Xu X.-W."/>
        </authorList>
    </citation>
    <scope>NUCLEOTIDE SEQUENCE [LARGE SCALE GENOMIC DNA]</scope>
    <source>
        <strain evidence="8 9">JCM 16345</strain>
    </source>
</reference>
<comment type="subcellular location">
    <subcellularLocation>
        <location evidence="1">Membrane</location>
        <topology evidence="1">Multi-pass membrane protein</topology>
    </subcellularLocation>
</comment>
<evidence type="ECO:0000256" key="1">
    <source>
        <dbReference type="ARBA" id="ARBA00004141"/>
    </source>
</evidence>
<organism evidence="8 9">
    <name type="scientific">Paraurantiacibacter namhicola</name>
    <dbReference type="NCBI Taxonomy" id="645517"/>
    <lineage>
        <taxon>Bacteria</taxon>
        <taxon>Pseudomonadati</taxon>
        <taxon>Pseudomonadota</taxon>
        <taxon>Alphaproteobacteria</taxon>
        <taxon>Sphingomonadales</taxon>
        <taxon>Erythrobacteraceae</taxon>
        <taxon>Paraurantiacibacter</taxon>
    </lineage>
</organism>
<evidence type="ECO:0000256" key="5">
    <source>
        <dbReference type="ARBA" id="ARBA00023136"/>
    </source>
</evidence>
<keyword evidence="9" id="KW-1185">Reference proteome</keyword>
<proteinExistence type="predicted"/>
<dbReference type="SUPFAM" id="SSF103473">
    <property type="entry name" value="MFS general substrate transporter"/>
    <property type="match status" value="1"/>
</dbReference>
<evidence type="ECO:0000259" key="7">
    <source>
        <dbReference type="PROSITE" id="PS50850"/>
    </source>
</evidence>
<feature type="domain" description="Major facilitator superfamily (MFS) profile" evidence="7">
    <location>
        <begin position="316"/>
        <end position="511"/>
    </location>
</feature>
<dbReference type="KEGG" id="anh:A6F65_00850"/>
<keyword evidence="5 6" id="KW-0472">Membrane</keyword>
<feature type="transmembrane region" description="Helical" evidence="6">
    <location>
        <begin position="320"/>
        <end position="346"/>
    </location>
</feature>
<dbReference type="GO" id="GO:0022857">
    <property type="term" value="F:transmembrane transporter activity"/>
    <property type="evidence" value="ECO:0007669"/>
    <property type="project" value="InterPro"/>
</dbReference>
<dbReference type="InterPro" id="IPR020846">
    <property type="entry name" value="MFS_dom"/>
</dbReference>
<feature type="transmembrane region" description="Helical" evidence="6">
    <location>
        <begin position="89"/>
        <end position="108"/>
    </location>
</feature>
<evidence type="ECO:0000313" key="9">
    <source>
        <dbReference type="Proteomes" id="UP000092698"/>
    </source>
</evidence>
<feature type="transmembrane region" description="Helical" evidence="6">
    <location>
        <begin position="153"/>
        <end position="174"/>
    </location>
</feature>
<sequence>MASVAGAMPTRKPHMGKGGLAKISFGFFGIQIGFVLQNSNMSRIFQTVGASLDDLPALWVAAPLTGLIVQPIVGHLSDKTWNRFGRRRPYFTTGAVLAALSLFLMPFAPLFAAPLLFAAALLWVLDASLNIAMEPFRAFVGDMLDKSQHATGYAVQTAFIGAGAVVAAIFPWLLEQFGVSNVAAAGEIPDTVRWSFWAGAAALLFAVMWTVFTTKEYSPEEQAAFASADGAAEESLHAPAKLAEAGQGPSMAWIALGSGVAGATWAWGLEKELYLLGALLAAYGLLRGIGIVLAKGGRETGMLASIVGDFSGMPDLMKRLALVQFFSWSALFIMWIYSGPIVSQYFFGSADPTTVAYNEGANWWNVIYTVQNGVAAVAALVLLPFMAKRLGKVVTHMTCLLLGSLGFLAYFVLRDPNLLIVAEVLKGIAWASILAMPYAILASSLPQAKLGIYMGLFNVFIVVPQLLVATVMGTVMKAFFPEEPVWTMLFAAGSWTLAAFAMLRLRGRVPG</sequence>
<feature type="transmembrane region" description="Helical" evidence="6">
    <location>
        <begin position="452"/>
        <end position="473"/>
    </location>
</feature>
<protein>
    <submittedName>
        <fullName evidence="8">Major Facilitator Superfamily protein</fullName>
    </submittedName>
</protein>
<accession>A0A1C7D6T4</accession>
<evidence type="ECO:0000256" key="3">
    <source>
        <dbReference type="ARBA" id="ARBA00022692"/>
    </source>
</evidence>
<dbReference type="Pfam" id="PF13347">
    <property type="entry name" value="MFS_2"/>
    <property type="match status" value="1"/>
</dbReference>
<dbReference type="PANTHER" id="PTHR19432:SF35">
    <property type="entry name" value="SOLUTE CARRIER FAMILY 45 MEMBER 3 ISOFORM X1"/>
    <property type="match status" value="1"/>
</dbReference>
<evidence type="ECO:0000313" key="8">
    <source>
        <dbReference type="EMBL" id="ANU07167.1"/>
    </source>
</evidence>
<gene>
    <name evidence="8" type="ORF">A6F65_00850</name>
</gene>
<dbReference type="EMBL" id="CP016545">
    <property type="protein sequence ID" value="ANU07167.1"/>
    <property type="molecule type" value="Genomic_DNA"/>
</dbReference>
<name>A0A1C7D6T4_9SPHN</name>
<evidence type="ECO:0000256" key="6">
    <source>
        <dbReference type="SAM" id="Phobius"/>
    </source>
</evidence>
<dbReference type="AlphaFoldDB" id="A0A1C7D6T4"/>
<feature type="transmembrane region" description="Helical" evidence="6">
    <location>
        <begin position="20"/>
        <end position="37"/>
    </location>
</feature>
<feature type="transmembrane region" description="Helical" evidence="6">
    <location>
        <begin position="273"/>
        <end position="294"/>
    </location>
</feature>
<dbReference type="PATRIC" id="fig|645517.4.peg.850"/>
<feature type="transmembrane region" description="Helical" evidence="6">
    <location>
        <begin position="393"/>
        <end position="413"/>
    </location>
</feature>
<dbReference type="Proteomes" id="UP000092698">
    <property type="component" value="Chromosome"/>
</dbReference>